<dbReference type="EMBL" id="CP126212">
    <property type="protein sequence ID" value="WIA13846.1"/>
    <property type="molecule type" value="Genomic_DNA"/>
</dbReference>
<comment type="catalytic activity">
    <reaction evidence="1">
        <text>GDP-alpha-D-glucose + phosphate = alpha-D-glucose 1-phosphate + GDP + H(+)</text>
        <dbReference type="Rhea" id="RHEA:30387"/>
        <dbReference type="ChEBI" id="CHEBI:15378"/>
        <dbReference type="ChEBI" id="CHEBI:43474"/>
        <dbReference type="ChEBI" id="CHEBI:58189"/>
        <dbReference type="ChEBI" id="CHEBI:58601"/>
        <dbReference type="ChEBI" id="CHEBI:62230"/>
        <dbReference type="EC" id="2.7.7.78"/>
    </reaction>
</comment>
<evidence type="ECO:0000256" key="3">
    <source>
        <dbReference type="ARBA" id="ARBA00004496"/>
    </source>
</evidence>
<evidence type="ECO:0000256" key="8">
    <source>
        <dbReference type="ARBA" id="ARBA00022658"/>
    </source>
</evidence>
<evidence type="ECO:0000256" key="10">
    <source>
        <dbReference type="ARBA" id="ARBA00022695"/>
    </source>
</evidence>
<evidence type="ECO:0000256" key="5">
    <source>
        <dbReference type="ARBA" id="ARBA00012507"/>
    </source>
</evidence>
<feature type="domain" description="GDPGP1-like C-terminal" evidence="13">
    <location>
        <begin position="365"/>
        <end position="494"/>
    </location>
</feature>
<feature type="domain" description="GDPGP1-like N-terminal" evidence="14">
    <location>
        <begin position="156"/>
        <end position="327"/>
    </location>
</feature>
<evidence type="ECO:0000256" key="6">
    <source>
        <dbReference type="ARBA" id="ARBA00018857"/>
    </source>
</evidence>
<dbReference type="Pfam" id="PF26216">
    <property type="entry name" value="GDPGP1_C"/>
    <property type="match status" value="1"/>
</dbReference>
<evidence type="ECO:0000313" key="15">
    <source>
        <dbReference type="EMBL" id="WIA13846.1"/>
    </source>
</evidence>
<dbReference type="EC" id="2.7.7.78" evidence="5"/>
<organism evidence="15 16">
    <name type="scientific">Tetradesmus obliquus</name>
    <name type="common">Green alga</name>
    <name type="synonym">Acutodesmus obliquus</name>
    <dbReference type="NCBI Taxonomy" id="3088"/>
    <lineage>
        <taxon>Eukaryota</taxon>
        <taxon>Viridiplantae</taxon>
        <taxon>Chlorophyta</taxon>
        <taxon>core chlorophytes</taxon>
        <taxon>Chlorophyceae</taxon>
        <taxon>CS clade</taxon>
        <taxon>Sphaeropleales</taxon>
        <taxon>Scenedesmaceae</taxon>
        <taxon>Tetradesmus</taxon>
    </lineage>
</organism>
<comment type="function">
    <text evidence="2">Specific and highly efficient GDP-D-glucose phosphorylase regulating the levels of GDP-D-glucose in cells.</text>
</comment>
<dbReference type="PANTHER" id="PTHR20884">
    <property type="entry name" value="GDP-D-GLUCOSE PHOSPHORYLASE 1"/>
    <property type="match status" value="1"/>
</dbReference>
<evidence type="ECO:0000256" key="2">
    <source>
        <dbReference type="ARBA" id="ARBA00003049"/>
    </source>
</evidence>
<comment type="similarity">
    <text evidence="4">Belongs to the GDPGP1 family.</text>
</comment>
<evidence type="ECO:0000259" key="14">
    <source>
        <dbReference type="Pfam" id="PF26217"/>
    </source>
</evidence>
<evidence type="ECO:0000256" key="4">
    <source>
        <dbReference type="ARBA" id="ARBA00006451"/>
    </source>
</evidence>
<dbReference type="InterPro" id="IPR058865">
    <property type="entry name" value="GDPGP1_C"/>
</dbReference>
<keyword evidence="12" id="KW-0378">Hydrolase</keyword>
<gene>
    <name evidence="15" type="ORF">OEZ85_002420</name>
</gene>
<name>A0ABY8U1L7_TETOB</name>
<evidence type="ECO:0000256" key="1">
    <source>
        <dbReference type="ARBA" id="ARBA00000063"/>
    </source>
</evidence>
<protein>
    <recommendedName>
        <fullName evidence="6">GDP-D-glucose phosphorylase 1</fullName>
        <ecNumber evidence="5">2.7.7.78</ecNumber>
    </recommendedName>
</protein>
<dbReference type="PANTHER" id="PTHR20884:SF8">
    <property type="entry name" value="GDP-D-GLUCOSE PHOSPHORYLASE 1"/>
    <property type="match status" value="1"/>
</dbReference>
<keyword evidence="7" id="KW-0963">Cytoplasm</keyword>
<keyword evidence="8" id="KW-0344">Guanine-nucleotide releasing factor</keyword>
<dbReference type="Proteomes" id="UP001244341">
    <property type="component" value="Chromosome 5b"/>
</dbReference>
<keyword evidence="10" id="KW-0548">Nucleotidyltransferase</keyword>
<dbReference type="Pfam" id="PF26217">
    <property type="entry name" value="GDPGP1_N"/>
    <property type="match status" value="1"/>
</dbReference>
<evidence type="ECO:0000259" key="13">
    <source>
        <dbReference type="Pfam" id="PF26216"/>
    </source>
</evidence>
<sequence>MALYIKRVETVVSFKQLAAEQPAAAPAGTDIPVLEPDAPVSGIAFSRLPKYSYACDATPKVPRISSITDFARVPDMDDSSEGSGADAATGAGTAAGVVAAAALLQPGKASLASYASGSGADGGWQRFGLASDADETGSSCDGSIIDAGCVPVSSLLDSALLAMWEERAEQGLFRYDVTACPTKVVPGQYGFVAQLNEGRYSKKRPTEFRVDQVVQTFDPAKFNFTKAFKREVLFAFEPAARGAASSFEEGARCSASPSVVVINVSPIDYGHVLLCPRVLDCIPQVLAPDTCLAALHFALEVGNPYLRVGFNSLGAFATINHLHFQAYYLQAPMPCERAPTAPLARITPGGAAAGSAKRRRPDSGADSVLVSRLCDYPVRGWVVEGPSLAAMAAVVGEASQAMQAANMPHNMLIAECGSRVFLWPQRYAERQARGEVPEHLLDVGVNPAVWEISGHMVLKRAEDYENFTEAAAWELLAAVSLTEEQLAAAEAMLFGVHGAGRSSLDGGVAAFEGKAAAAAALEAAQGAELMMV</sequence>
<evidence type="ECO:0000256" key="12">
    <source>
        <dbReference type="ARBA" id="ARBA00022801"/>
    </source>
</evidence>
<keyword evidence="11" id="KW-0547">Nucleotide-binding</keyword>
<evidence type="ECO:0000256" key="11">
    <source>
        <dbReference type="ARBA" id="ARBA00022741"/>
    </source>
</evidence>
<evidence type="ECO:0000256" key="9">
    <source>
        <dbReference type="ARBA" id="ARBA00022679"/>
    </source>
</evidence>
<dbReference type="InterPro" id="IPR026506">
    <property type="entry name" value="GDPGP"/>
</dbReference>
<keyword evidence="9" id="KW-0808">Transferase</keyword>
<accession>A0ABY8U1L7</accession>
<reference evidence="15 16" key="1">
    <citation type="submission" date="2023-05" db="EMBL/GenBank/DDBJ databases">
        <title>A 100% complete, gapless, phased diploid assembly of the Scenedesmus obliquus UTEX 3031 genome.</title>
        <authorList>
            <person name="Biondi T.C."/>
            <person name="Hanschen E.R."/>
            <person name="Kwon T."/>
            <person name="Eng W."/>
            <person name="Kruse C.P.S."/>
            <person name="Koehler S.I."/>
            <person name="Kunde Y."/>
            <person name="Gleasner C.D."/>
            <person name="You Mak K.T."/>
            <person name="Polle J."/>
            <person name="Hovde B.T."/>
            <person name="Starkenburg S.R."/>
        </authorList>
    </citation>
    <scope>NUCLEOTIDE SEQUENCE [LARGE SCALE GENOMIC DNA]</scope>
    <source>
        <strain evidence="15 16">DOE0152z</strain>
    </source>
</reference>
<keyword evidence="16" id="KW-1185">Reference proteome</keyword>
<comment type="subcellular location">
    <subcellularLocation>
        <location evidence="3">Cytoplasm</location>
    </subcellularLocation>
</comment>
<evidence type="ECO:0000313" key="16">
    <source>
        <dbReference type="Proteomes" id="UP001244341"/>
    </source>
</evidence>
<evidence type="ECO:0000256" key="7">
    <source>
        <dbReference type="ARBA" id="ARBA00022490"/>
    </source>
</evidence>
<dbReference type="InterPro" id="IPR058866">
    <property type="entry name" value="GDPGP1_N"/>
</dbReference>
<proteinExistence type="inferred from homology"/>